<feature type="region of interest" description="Disordered" evidence="1">
    <location>
        <begin position="282"/>
        <end position="322"/>
    </location>
</feature>
<gene>
    <name evidence="2" type="ordered locus">SCAB_32061</name>
</gene>
<protein>
    <recommendedName>
        <fullName evidence="4">Aminoglycoside phosphotransferase domain-containing protein</fullName>
    </recommendedName>
</protein>
<sequence>MMFTEPDDPKITARMRTARDLACAVLDALPEQDAAETWGWRGRTLSGPVIAPSGPAWLRVGCAPSGDINSTFWNGSVAAHQALPESVPRPRLHVVHDWNDAHWTYRAELYERVTTWPASPTAALTTAPDLRSTWWRAVRTVLHDIAQVHTDRFSVHQPFLQRAMPQFLGTPIDTTPPSWSTAHGDFHWANLCAPELHIFDWEGWGLAPTGYDAAVLHSYSLLIPSVAACIRRELKGMLDTPEGRFAELAVITQLLHSTARGDNLELAWPLRRRAEHLLGRPVPQPERPIIAPDNLERTAPASLRAEHRSPLAAQQGDRQATA</sequence>
<reference evidence="2 3" key="1">
    <citation type="journal article" date="2010" name="Mol. Plant Microbe Interact.">
        <title>Streptomyces scabies 87-22 contains a coronafacic acid-like biosynthetic cluster that contributes to plant-microbe interactions.</title>
        <authorList>
            <person name="Bignell D.R."/>
            <person name="Seipke R.F."/>
            <person name="Huguet-Tapia J.C."/>
            <person name="Chambers A.H."/>
            <person name="Parry R.J."/>
            <person name="Loria R."/>
        </authorList>
    </citation>
    <scope>NUCLEOTIDE SEQUENCE [LARGE SCALE GENOMIC DNA]</scope>
    <source>
        <strain evidence="2 3">87.22</strain>
    </source>
</reference>
<name>C9ZDE9_STRSW</name>
<dbReference type="EMBL" id="FN554889">
    <property type="protein sequence ID" value="CBG70308.1"/>
    <property type="molecule type" value="Genomic_DNA"/>
</dbReference>
<dbReference type="AlphaFoldDB" id="C9ZDE9"/>
<dbReference type="HOGENOM" id="CLU_056001_1_0_11"/>
<dbReference type="STRING" id="680198.SCAB_32061"/>
<organism evidence="2 3">
    <name type="scientific">Streptomyces scabiei (strain 87.22)</name>
    <dbReference type="NCBI Taxonomy" id="680198"/>
    <lineage>
        <taxon>Bacteria</taxon>
        <taxon>Bacillati</taxon>
        <taxon>Actinomycetota</taxon>
        <taxon>Actinomycetes</taxon>
        <taxon>Kitasatosporales</taxon>
        <taxon>Streptomycetaceae</taxon>
        <taxon>Streptomyces</taxon>
    </lineage>
</organism>
<accession>C9ZDE9</accession>
<keyword evidence="3" id="KW-1185">Reference proteome</keyword>
<dbReference type="Proteomes" id="UP000001444">
    <property type="component" value="Chromosome"/>
</dbReference>
<evidence type="ECO:0000313" key="3">
    <source>
        <dbReference type="Proteomes" id="UP000001444"/>
    </source>
</evidence>
<evidence type="ECO:0008006" key="4">
    <source>
        <dbReference type="Google" id="ProtNLM"/>
    </source>
</evidence>
<dbReference type="eggNOG" id="COG0510">
    <property type="taxonomic scope" value="Bacteria"/>
</dbReference>
<dbReference type="KEGG" id="scb:SCAB_32061"/>
<evidence type="ECO:0000313" key="2">
    <source>
        <dbReference type="EMBL" id="CBG70308.1"/>
    </source>
</evidence>
<evidence type="ECO:0000256" key="1">
    <source>
        <dbReference type="SAM" id="MobiDB-lite"/>
    </source>
</evidence>
<proteinExistence type="predicted"/>